<gene>
    <name evidence="3" type="ORF">ALO50_04572</name>
</gene>
<dbReference type="Proteomes" id="UP000050356">
    <property type="component" value="Unassembled WGS sequence"/>
</dbReference>
<evidence type="ECO:0000259" key="2">
    <source>
        <dbReference type="Pfam" id="PF01425"/>
    </source>
</evidence>
<dbReference type="EMBL" id="LJQA01000083">
    <property type="protein sequence ID" value="KPX00691.1"/>
    <property type="molecule type" value="Genomic_DNA"/>
</dbReference>
<evidence type="ECO:0000256" key="1">
    <source>
        <dbReference type="SAM" id="MobiDB-lite"/>
    </source>
</evidence>
<name>A0A0P9SPB4_PSESX</name>
<feature type="region of interest" description="Disordered" evidence="1">
    <location>
        <begin position="1"/>
        <end position="27"/>
    </location>
</feature>
<dbReference type="Pfam" id="PF01425">
    <property type="entry name" value="Amidase"/>
    <property type="match status" value="1"/>
</dbReference>
<organism evidence="3 4">
    <name type="scientific">Pseudomonas syringae pv. cerasicola</name>
    <dbReference type="NCBI Taxonomy" id="264451"/>
    <lineage>
        <taxon>Bacteria</taxon>
        <taxon>Pseudomonadati</taxon>
        <taxon>Pseudomonadota</taxon>
        <taxon>Gammaproteobacteria</taxon>
        <taxon>Pseudomonadales</taxon>
        <taxon>Pseudomonadaceae</taxon>
        <taxon>Pseudomonas</taxon>
        <taxon>Pseudomonas syringae</taxon>
    </lineage>
</organism>
<comment type="caution">
    <text evidence="3">The sequence shown here is derived from an EMBL/GenBank/DDBJ whole genome shotgun (WGS) entry which is preliminary data.</text>
</comment>
<dbReference type="PANTHER" id="PTHR11895">
    <property type="entry name" value="TRANSAMIDASE"/>
    <property type="match status" value="1"/>
</dbReference>
<dbReference type="GO" id="GO:0003824">
    <property type="term" value="F:catalytic activity"/>
    <property type="evidence" value="ECO:0007669"/>
    <property type="project" value="InterPro"/>
</dbReference>
<dbReference type="AlphaFoldDB" id="A0A0P9SPB4"/>
<evidence type="ECO:0000313" key="3">
    <source>
        <dbReference type="EMBL" id="KPX00691.1"/>
    </source>
</evidence>
<evidence type="ECO:0000313" key="4">
    <source>
        <dbReference type="Proteomes" id="UP000050356"/>
    </source>
</evidence>
<proteinExistence type="predicted"/>
<feature type="non-terminal residue" evidence="3">
    <location>
        <position position="1"/>
    </location>
</feature>
<dbReference type="Gene3D" id="3.90.1300.10">
    <property type="entry name" value="Amidase signature (AS) domain"/>
    <property type="match status" value="1"/>
</dbReference>
<dbReference type="PANTHER" id="PTHR11895:SF76">
    <property type="entry name" value="INDOLEACETAMIDE HYDROLASE"/>
    <property type="match status" value="1"/>
</dbReference>
<reference evidence="3 4" key="1">
    <citation type="submission" date="2015-09" db="EMBL/GenBank/DDBJ databases">
        <title>Genome announcement of multiple Pseudomonas syringae strains.</title>
        <authorList>
            <person name="Thakur S."/>
            <person name="Wang P.W."/>
            <person name="Gong Y."/>
            <person name="Weir B.S."/>
            <person name="Guttman D.S."/>
        </authorList>
    </citation>
    <scope>NUCLEOTIDE SEQUENCE [LARGE SCALE GENOMIC DNA]</scope>
    <source>
        <strain evidence="3 4">ICMP17524</strain>
    </source>
</reference>
<accession>A0A0P9SPB4</accession>
<dbReference type="InterPro" id="IPR036928">
    <property type="entry name" value="AS_sf"/>
</dbReference>
<dbReference type="InterPro" id="IPR023631">
    <property type="entry name" value="Amidase_dom"/>
</dbReference>
<feature type="domain" description="Amidase" evidence="2">
    <location>
        <begin position="48"/>
        <end position="471"/>
    </location>
</feature>
<dbReference type="InterPro" id="IPR000120">
    <property type="entry name" value="Amidase"/>
</dbReference>
<sequence>RRASRNAFPRGERLHSGEHSMQNPSGLLGKSATELRALIGNKQISPVELLDACIERIETLNPKINAFAATCFKRARDEALLAEHAVLQGKPLGLLHGLPIGIKDLEETAGVLTTYGSQLFRDNIPAQDNLFVARLRAAGAIVVGKTNVPELGAGANTRNVVWGATGNPFNPELNAGGSSGGSAAALAVDMVPLCSGSDTGGSLRIPAALCGIVGLRPSPGLVPSERKKLGWTPISVVGPMGRNVADTLLQLRASAGLGQSDPLSYAIADDEFAPRTVDLSQLRVGYSEDFGACAVDDTIRAVFREKINALKPLFKSCEAIDLNLGSAHRTFDVLRAEAFVAGLQDAHDRDPDALGPNTRANFEMGAAMSLQDCVKAHGEQSRIFRGFQKQFEHYDLILAPTTPVSPFPWSELYLREVNGVPLDNYYRWLALCYTITLTTNPALSLPCGTDHNGMPFGLQVIGGFRGDAKLLACAEALEQATTNDPRLSRPRPDLQKLLASAVDLTHIVTHPPVYGGSRTGKPEIGAM</sequence>
<dbReference type="PATRIC" id="fig|264451.4.peg.2919"/>
<dbReference type="SUPFAM" id="SSF75304">
    <property type="entry name" value="Amidase signature (AS) enzymes"/>
    <property type="match status" value="1"/>
</dbReference>
<protein>
    <submittedName>
        <fullName evidence="3">Amidase family protein</fullName>
    </submittedName>
</protein>